<keyword evidence="2" id="KW-0808">Transferase</keyword>
<name>A0A1Q9LEU5_9PSEU</name>
<evidence type="ECO:0000313" key="2">
    <source>
        <dbReference type="EMBL" id="OLR90489.1"/>
    </source>
</evidence>
<accession>A0A1Q9LEU5</accession>
<dbReference type="PANTHER" id="PTHR43441:SF10">
    <property type="entry name" value="ACETYLTRANSFERASE"/>
    <property type="match status" value="1"/>
</dbReference>
<dbReference type="RefSeq" id="WP_075977164.1">
    <property type="nucleotide sequence ID" value="NZ_MKQR01000026.1"/>
</dbReference>
<dbReference type="GO" id="GO:0008999">
    <property type="term" value="F:protein-N-terminal-alanine acetyltransferase activity"/>
    <property type="evidence" value="ECO:0007669"/>
    <property type="project" value="TreeGrafter"/>
</dbReference>
<organism evidence="2 3">
    <name type="scientific">Actinokineospora bangkokensis</name>
    <dbReference type="NCBI Taxonomy" id="1193682"/>
    <lineage>
        <taxon>Bacteria</taxon>
        <taxon>Bacillati</taxon>
        <taxon>Actinomycetota</taxon>
        <taxon>Actinomycetes</taxon>
        <taxon>Pseudonocardiales</taxon>
        <taxon>Pseudonocardiaceae</taxon>
        <taxon>Actinokineospora</taxon>
    </lineage>
</organism>
<evidence type="ECO:0000313" key="3">
    <source>
        <dbReference type="Proteomes" id="UP000186040"/>
    </source>
</evidence>
<dbReference type="GO" id="GO:0005737">
    <property type="term" value="C:cytoplasm"/>
    <property type="evidence" value="ECO:0007669"/>
    <property type="project" value="TreeGrafter"/>
</dbReference>
<gene>
    <name evidence="2" type="ORF">BJP25_28040</name>
</gene>
<dbReference type="PANTHER" id="PTHR43441">
    <property type="entry name" value="RIBOSOMAL-PROTEIN-SERINE ACETYLTRANSFERASE"/>
    <property type="match status" value="1"/>
</dbReference>
<dbReference type="PROSITE" id="PS51186">
    <property type="entry name" value="GNAT"/>
    <property type="match status" value="1"/>
</dbReference>
<dbReference type="InterPro" id="IPR016181">
    <property type="entry name" value="Acyl_CoA_acyltransferase"/>
</dbReference>
<dbReference type="AlphaFoldDB" id="A0A1Q9LEU5"/>
<keyword evidence="3" id="KW-1185">Reference proteome</keyword>
<dbReference type="Pfam" id="PF13302">
    <property type="entry name" value="Acetyltransf_3"/>
    <property type="match status" value="1"/>
</dbReference>
<dbReference type="GO" id="GO:1990189">
    <property type="term" value="F:protein N-terminal-serine acetyltransferase activity"/>
    <property type="evidence" value="ECO:0007669"/>
    <property type="project" value="TreeGrafter"/>
</dbReference>
<dbReference type="SUPFAM" id="SSF55729">
    <property type="entry name" value="Acyl-CoA N-acyltransferases (Nat)"/>
    <property type="match status" value="1"/>
</dbReference>
<dbReference type="Proteomes" id="UP000186040">
    <property type="component" value="Unassembled WGS sequence"/>
</dbReference>
<sequence>MEPVEINAGTCYLRGFRADELMDDRPALVEGFADAECRRWLPFIRVGSLVEAGEYVERRRAEWVEETRLSWVAAEPTTGRFLAEVLIKGLDLARGVGEVGYWAHPVARGRGVVTDAVGAVVRFGFGGLGLRELTCTVGVGNTASLRVAERVGFTSLREIDDTWVLVMRNPRVDPDVVRGETV</sequence>
<dbReference type="InterPro" id="IPR000182">
    <property type="entry name" value="GNAT_dom"/>
</dbReference>
<dbReference type="OrthoDB" id="2061990at2"/>
<evidence type="ECO:0000259" key="1">
    <source>
        <dbReference type="PROSITE" id="PS51186"/>
    </source>
</evidence>
<dbReference type="InterPro" id="IPR051908">
    <property type="entry name" value="Ribosomal_N-acetyltransferase"/>
</dbReference>
<feature type="domain" description="N-acetyltransferase" evidence="1">
    <location>
        <begin position="19"/>
        <end position="172"/>
    </location>
</feature>
<dbReference type="STRING" id="1193682.BJP25_28040"/>
<dbReference type="EMBL" id="MKQR01000026">
    <property type="protein sequence ID" value="OLR90489.1"/>
    <property type="molecule type" value="Genomic_DNA"/>
</dbReference>
<protein>
    <submittedName>
        <fullName evidence="2">GNAT family N-acetyltransferase</fullName>
    </submittedName>
</protein>
<comment type="caution">
    <text evidence="2">The sequence shown here is derived from an EMBL/GenBank/DDBJ whole genome shotgun (WGS) entry which is preliminary data.</text>
</comment>
<reference evidence="2 3" key="1">
    <citation type="submission" date="2016-10" db="EMBL/GenBank/DDBJ databases">
        <title>The Draft Genome Sequence of Actinokineospora bangkokensis 44EHWT reveals the biosynthetic pathway of antifungal compounds Thailandins with unusual extender unit butylmalonyl-CoA.</title>
        <authorList>
            <person name="Greule A."/>
            <person name="Intra B."/>
            <person name="Flemming S."/>
            <person name="Rommel M.G."/>
            <person name="Panbangred W."/>
            <person name="Bechthold A."/>
        </authorList>
    </citation>
    <scope>NUCLEOTIDE SEQUENCE [LARGE SCALE GENOMIC DNA]</scope>
    <source>
        <strain evidence="2 3">44EHW</strain>
    </source>
</reference>
<dbReference type="Gene3D" id="3.40.630.30">
    <property type="match status" value="1"/>
</dbReference>
<proteinExistence type="predicted"/>